<dbReference type="AlphaFoldDB" id="A0A8S1TUI3"/>
<proteinExistence type="predicted"/>
<dbReference type="PANTHER" id="PTHR39767">
    <property type="entry name" value="CALCIUM/CALMODULIN-BINDING MEMBRANE PROTEIN PCM4-RELATED"/>
    <property type="match status" value="1"/>
</dbReference>
<accession>A0A8S1TUI3</accession>
<keyword evidence="3" id="KW-1185">Reference proteome</keyword>
<protein>
    <submittedName>
        <fullName evidence="2">Uncharacterized protein</fullName>
    </submittedName>
</protein>
<keyword evidence="1" id="KW-0732">Signal</keyword>
<evidence type="ECO:0000313" key="2">
    <source>
        <dbReference type="EMBL" id="CAD8154646.1"/>
    </source>
</evidence>
<feature type="signal peptide" evidence="1">
    <location>
        <begin position="1"/>
        <end position="16"/>
    </location>
</feature>
<gene>
    <name evidence="2" type="ORF">PPENT_87.1.T0260072</name>
</gene>
<dbReference type="Proteomes" id="UP000689195">
    <property type="component" value="Unassembled WGS sequence"/>
</dbReference>
<sequence length="517" mass="60032">MKLYLFILVLIYIAMAQEQWETIYTSFKGNDPNDAEGWIVSNNYQGNLFTKCNGVTLFGGYNAFGNKAIVSKLFKLPPHYQLKITFQFWKIDSWDNEFVYLIAEDYKWSQGYIYYQGTQQCGAYYSDWNEMGQSIKFVINHNSESLIFIMTTSLDSSPGDESWGIRDFSIQILRCPQGCLYCQDNDYNNCYYWIGFLSLWHESIEVDGWIKNNNNMQPTIDKCVSFDIIKLAPNDKLEKIIENLNGHYKMQVQLQIWKIDSWNNEMFILEIDDQIYNQTILESTGIYNICGSNGLEKIINIAITLPHSLSKCKITMRTNHNSITTNAYLGIRAFNIYLAKCITGCDLCLGPLKTECTVCSSGWVFYKNICTHPLPILFSQIQITQIKDLKSDERISMEINLLEVDQKIISQGNITLLVNNNQQILTIQVYAKCFQNKIIKSQFLSNKLQDLYQYQFQQNCQGNFNSIIYNVKYQLRIISEQQLIINTSDTYCLIYQIIQIADELVIIKVLEILLEDI</sequence>
<feature type="chain" id="PRO_5035797101" evidence="1">
    <location>
        <begin position="17"/>
        <end position="517"/>
    </location>
</feature>
<dbReference type="PANTHER" id="PTHR39767:SF2">
    <property type="entry name" value="CHROMOSOME UNDETERMINED SCAFFOLD_1, WHOLE GENOME SHOTGUN SEQUENCE"/>
    <property type="match status" value="1"/>
</dbReference>
<organism evidence="2 3">
    <name type="scientific">Paramecium pentaurelia</name>
    <dbReference type="NCBI Taxonomy" id="43138"/>
    <lineage>
        <taxon>Eukaryota</taxon>
        <taxon>Sar</taxon>
        <taxon>Alveolata</taxon>
        <taxon>Ciliophora</taxon>
        <taxon>Intramacronucleata</taxon>
        <taxon>Oligohymenophorea</taxon>
        <taxon>Peniculida</taxon>
        <taxon>Parameciidae</taxon>
        <taxon>Paramecium</taxon>
    </lineage>
</organism>
<dbReference type="OrthoDB" id="282595at2759"/>
<name>A0A8S1TUI3_9CILI</name>
<evidence type="ECO:0000256" key="1">
    <source>
        <dbReference type="SAM" id="SignalP"/>
    </source>
</evidence>
<reference evidence="2" key="1">
    <citation type="submission" date="2021-01" db="EMBL/GenBank/DDBJ databases">
        <authorList>
            <consortium name="Genoscope - CEA"/>
            <person name="William W."/>
        </authorList>
    </citation>
    <scope>NUCLEOTIDE SEQUENCE</scope>
</reference>
<dbReference type="EMBL" id="CAJJDO010000026">
    <property type="protein sequence ID" value="CAD8154646.1"/>
    <property type="molecule type" value="Genomic_DNA"/>
</dbReference>
<comment type="caution">
    <text evidence="2">The sequence shown here is derived from an EMBL/GenBank/DDBJ whole genome shotgun (WGS) entry which is preliminary data.</text>
</comment>
<evidence type="ECO:0000313" key="3">
    <source>
        <dbReference type="Proteomes" id="UP000689195"/>
    </source>
</evidence>